<protein>
    <submittedName>
        <fullName evidence="2">Uncharacterized protein</fullName>
    </submittedName>
</protein>
<feature type="region of interest" description="Disordered" evidence="1">
    <location>
        <begin position="206"/>
        <end position="269"/>
    </location>
</feature>
<gene>
    <name evidence="2" type="ORF">B0T24DRAFT_593074</name>
</gene>
<feature type="compositionally biased region" description="Acidic residues" evidence="1">
    <location>
        <begin position="240"/>
        <end position="255"/>
    </location>
</feature>
<dbReference type="AlphaFoldDB" id="A0AAE0N7C6"/>
<organism evidence="2 3">
    <name type="scientific">Lasiosphaeria ovina</name>
    <dbReference type="NCBI Taxonomy" id="92902"/>
    <lineage>
        <taxon>Eukaryota</taxon>
        <taxon>Fungi</taxon>
        <taxon>Dikarya</taxon>
        <taxon>Ascomycota</taxon>
        <taxon>Pezizomycotina</taxon>
        <taxon>Sordariomycetes</taxon>
        <taxon>Sordariomycetidae</taxon>
        <taxon>Sordariales</taxon>
        <taxon>Lasiosphaeriaceae</taxon>
        <taxon>Lasiosphaeria</taxon>
    </lineage>
</organism>
<feature type="region of interest" description="Disordered" evidence="1">
    <location>
        <begin position="1"/>
        <end position="125"/>
    </location>
</feature>
<proteinExistence type="predicted"/>
<sequence length="349" mass="38432">MASPTDRPASEVVIDLTEATEVPSQIFDWQAEDPIPEPTDFGDPNEQPPTFPTEDGDFRDINDLLKPPSAQEEAETDVGASQADTPSTSTSTAKRKRSSTASAARPVRKKKPSAKTLDAGPPLMTTNTKKLRITFTTEMTARIMEWFQACKNRCMFNSTKKADYTTVWDEVWKLFLTYSGVTKPIGKRAVYEAVFFRERATCGDIAEPGEVPATQATQEAGDVDDDDSGRDNISQLDQGSSEEEEEEEEGDEDQGEAGTPINTPTPVRGLGDSLVSAATLLAAPQLPGSEDFARAVGDLQAGFGDVLNAEELDNCFNQLQKELLNSVKWNRLNKEMKQYFVNRWKDMVT</sequence>
<dbReference type="Proteomes" id="UP001287356">
    <property type="component" value="Unassembled WGS sequence"/>
</dbReference>
<evidence type="ECO:0000256" key="1">
    <source>
        <dbReference type="SAM" id="MobiDB-lite"/>
    </source>
</evidence>
<keyword evidence="3" id="KW-1185">Reference proteome</keyword>
<dbReference type="EMBL" id="JAULSN010000004">
    <property type="protein sequence ID" value="KAK3372808.1"/>
    <property type="molecule type" value="Genomic_DNA"/>
</dbReference>
<evidence type="ECO:0000313" key="3">
    <source>
        <dbReference type="Proteomes" id="UP001287356"/>
    </source>
</evidence>
<reference evidence="2" key="1">
    <citation type="journal article" date="2023" name="Mol. Phylogenet. Evol.">
        <title>Genome-scale phylogeny and comparative genomics of the fungal order Sordariales.</title>
        <authorList>
            <person name="Hensen N."/>
            <person name="Bonometti L."/>
            <person name="Westerberg I."/>
            <person name="Brannstrom I.O."/>
            <person name="Guillou S."/>
            <person name="Cros-Aarteil S."/>
            <person name="Calhoun S."/>
            <person name="Haridas S."/>
            <person name="Kuo A."/>
            <person name="Mondo S."/>
            <person name="Pangilinan J."/>
            <person name="Riley R."/>
            <person name="LaButti K."/>
            <person name="Andreopoulos B."/>
            <person name="Lipzen A."/>
            <person name="Chen C."/>
            <person name="Yan M."/>
            <person name="Daum C."/>
            <person name="Ng V."/>
            <person name="Clum A."/>
            <person name="Steindorff A."/>
            <person name="Ohm R.A."/>
            <person name="Martin F."/>
            <person name="Silar P."/>
            <person name="Natvig D.O."/>
            <person name="Lalanne C."/>
            <person name="Gautier V."/>
            <person name="Ament-Velasquez S.L."/>
            <person name="Kruys A."/>
            <person name="Hutchinson M.I."/>
            <person name="Powell A.J."/>
            <person name="Barry K."/>
            <person name="Miller A.N."/>
            <person name="Grigoriev I.V."/>
            <person name="Debuchy R."/>
            <person name="Gladieux P."/>
            <person name="Hiltunen Thoren M."/>
            <person name="Johannesson H."/>
        </authorList>
    </citation>
    <scope>NUCLEOTIDE SEQUENCE</scope>
    <source>
        <strain evidence="2">CBS 958.72</strain>
    </source>
</reference>
<name>A0AAE0N7C6_9PEZI</name>
<reference evidence="2" key="2">
    <citation type="submission" date="2023-06" db="EMBL/GenBank/DDBJ databases">
        <authorList>
            <consortium name="Lawrence Berkeley National Laboratory"/>
            <person name="Haridas S."/>
            <person name="Hensen N."/>
            <person name="Bonometti L."/>
            <person name="Westerberg I."/>
            <person name="Brannstrom I.O."/>
            <person name="Guillou S."/>
            <person name="Cros-Aarteil S."/>
            <person name="Calhoun S."/>
            <person name="Kuo A."/>
            <person name="Mondo S."/>
            <person name="Pangilinan J."/>
            <person name="Riley R."/>
            <person name="Labutti K."/>
            <person name="Andreopoulos B."/>
            <person name="Lipzen A."/>
            <person name="Chen C."/>
            <person name="Yanf M."/>
            <person name="Daum C."/>
            <person name="Ng V."/>
            <person name="Clum A."/>
            <person name="Steindorff A."/>
            <person name="Ohm R."/>
            <person name="Martin F."/>
            <person name="Silar P."/>
            <person name="Natvig D."/>
            <person name="Lalanne C."/>
            <person name="Gautier V."/>
            <person name="Ament-Velasquez S.L."/>
            <person name="Kruys A."/>
            <person name="Hutchinson M.I."/>
            <person name="Powell A.J."/>
            <person name="Barry K."/>
            <person name="Miller A.N."/>
            <person name="Grigoriev I.V."/>
            <person name="Debuchy R."/>
            <person name="Gladieux P."/>
            <person name="Thoren M.H."/>
            <person name="Johannesson H."/>
        </authorList>
    </citation>
    <scope>NUCLEOTIDE SEQUENCE</scope>
    <source>
        <strain evidence="2">CBS 958.72</strain>
    </source>
</reference>
<comment type="caution">
    <text evidence="2">The sequence shown here is derived from an EMBL/GenBank/DDBJ whole genome shotgun (WGS) entry which is preliminary data.</text>
</comment>
<accession>A0AAE0N7C6</accession>
<evidence type="ECO:0000313" key="2">
    <source>
        <dbReference type="EMBL" id="KAK3372808.1"/>
    </source>
</evidence>